<protein>
    <recommendedName>
        <fullName evidence="1">Halobacterial output domain-containing protein</fullName>
    </recommendedName>
</protein>
<evidence type="ECO:0000313" key="3">
    <source>
        <dbReference type="Proteomes" id="UP001501729"/>
    </source>
</evidence>
<dbReference type="AlphaFoldDB" id="A0AAV3UR72"/>
<dbReference type="GeneID" id="68617456"/>
<keyword evidence="3" id="KW-1185">Reference proteome</keyword>
<sequence>MGTNSHQESELYHPDDDRELSTAIVETVADLKDMEITETEFQLYDDINTDALNNLFRKDATANTTVAFDTDDVIVTLWGDGTVKIKVVSQTIDR</sequence>
<dbReference type="EMBL" id="BAABKX010000030">
    <property type="protein sequence ID" value="GAA5063820.1"/>
    <property type="molecule type" value="Genomic_DNA"/>
</dbReference>
<dbReference type="RefSeq" id="WP_227778664.1">
    <property type="nucleotide sequence ID" value="NZ_BAABKX010000030.1"/>
</dbReference>
<organism evidence="2 3">
    <name type="scientific">Haladaptatus pallidirubidus</name>
    <dbReference type="NCBI Taxonomy" id="1008152"/>
    <lineage>
        <taxon>Archaea</taxon>
        <taxon>Methanobacteriati</taxon>
        <taxon>Methanobacteriota</taxon>
        <taxon>Stenosarchaea group</taxon>
        <taxon>Halobacteria</taxon>
        <taxon>Halobacteriales</taxon>
        <taxon>Haladaptataceae</taxon>
        <taxon>Haladaptatus</taxon>
    </lineage>
</organism>
<evidence type="ECO:0000313" key="2">
    <source>
        <dbReference type="EMBL" id="GAA5063820.1"/>
    </source>
</evidence>
<comment type="caution">
    <text evidence="2">The sequence shown here is derived from an EMBL/GenBank/DDBJ whole genome shotgun (WGS) entry which is preliminary data.</text>
</comment>
<reference evidence="2 3" key="1">
    <citation type="journal article" date="2019" name="Int. J. Syst. Evol. Microbiol.">
        <title>The Global Catalogue of Microorganisms (GCM) 10K type strain sequencing project: providing services to taxonomists for standard genome sequencing and annotation.</title>
        <authorList>
            <consortium name="The Broad Institute Genomics Platform"/>
            <consortium name="The Broad Institute Genome Sequencing Center for Infectious Disease"/>
            <person name="Wu L."/>
            <person name="Ma J."/>
        </authorList>
    </citation>
    <scope>NUCLEOTIDE SEQUENCE [LARGE SCALE GENOMIC DNA]</scope>
    <source>
        <strain evidence="2 3">JCM 17504</strain>
    </source>
</reference>
<dbReference type="Pfam" id="PF18545">
    <property type="entry name" value="HalOD1"/>
    <property type="match status" value="1"/>
</dbReference>
<name>A0AAV3UR72_9EURY</name>
<accession>A0AAV3UR72</accession>
<proteinExistence type="predicted"/>
<gene>
    <name evidence="2" type="ORF">GCM10025751_52570</name>
</gene>
<evidence type="ECO:0000259" key="1">
    <source>
        <dbReference type="Pfam" id="PF18545"/>
    </source>
</evidence>
<dbReference type="Proteomes" id="UP001501729">
    <property type="component" value="Unassembled WGS sequence"/>
</dbReference>
<feature type="domain" description="Halobacterial output" evidence="1">
    <location>
        <begin position="16"/>
        <end position="86"/>
    </location>
</feature>
<dbReference type="InterPro" id="IPR040624">
    <property type="entry name" value="HalOD1"/>
</dbReference>